<evidence type="ECO:0000256" key="1">
    <source>
        <dbReference type="ARBA" id="ARBA00022741"/>
    </source>
</evidence>
<evidence type="ECO:0000313" key="3">
    <source>
        <dbReference type="EMBL" id="PSH63439.1"/>
    </source>
</evidence>
<comment type="caution">
    <text evidence="3">The sequence shown here is derived from an EMBL/GenBank/DDBJ whole genome shotgun (WGS) entry which is preliminary data.</text>
</comment>
<evidence type="ECO:0000313" key="4">
    <source>
        <dbReference type="Proteomes" id="UP000241444"/>
    </source>
</evidence>
<dbReference type="GO" id="GO:0005524">
    <property type="term" value="F:ATP binding"/>
    <property type="evidence" value="ECO:0007669"/>
    <property type="project" value="UniProtKB-KW"/>
</dbReference>
<accession>A0A2P7BAG2</accession>
<dbReference type="Gene3D" id="1.25.40.10">
    <property type="entry name" value="Tetratricopeptide repeat domain"/>
    <property type="match status" value="2"/>
</dbReference>
<dbReference type="GO" id="GO:0004016">
    <property type="term" value="F:adenylate cyclase activity"/>
    <property type="evidence" value="ECO:0007669"/>
    <property type="project" value="TreeGrafter"/>
</dbReference>
<dbReference type="OrthoDB" id="9785312at2"/>
<proteinExistence type="predicted"/>
<protein>
    <submittedName>
        <fullName evidence="3">Adenylate/guanylate cyclase domain-containing protein</fullName>
    </submittedName>
</protein>
<keyword evidence="4" id="KW-1185">Reference proteome</keyword>
<dbReference type="PANTHER" id="PTHR16305">
    <property type="entry name" value="TESTICULAR SOLUBLE ADENYLYL CYCLASE"/>
    <property type="match status" value="1"/>
</dbReference>
<dbReference type="RefSeq" id="WP_106713568.1">
    <property type="nucleotide sequence ID" value="NZ_PGGO01000024.1"/>
</dbReference>
<dbReference type="PANTHER" id="PTHR16305:SF28">
    <property type="entry name" value="GUANYLATE CYCLASE DOMAIN-CONTAINING PROTEIN"/>
    <property type="match status" value="1"/>
</dbReference>
<dbReference type="Pfam" id="PF13424">
    <property type="entry name" value="TPR_12"/>
    <property type="match status" value="1"/>
</dbReference>
<gene>
    <name evidence="3" type="ORF">CU102_23800</name>
</gene>
<dbReference type="Proteomes" id="UP000241444">
    <property type="component" value="Unassembled WGS sequence"/>
</dbReference>
<organism evidence="3 4">
    <name type="scientific">Phyllobacterium brassicacearum</name>
    <dbReference type="NCBI Taxonomy" id="314235"/>
    <lineage>
        <taxon>Bacteria</taxon>
        <taxon>Pseudomonadati</taxon>
        <taxon>Pseudomonadota</taxon>
        <taxon>Alphaproteobacteria</taxon>
        <taxon>Hyphomicrobiales</taxon>
        <taxon>Phyllobacteriaceae</taxon>
        <taxon>Phyllobacterium</taxon>
    </lineage>
</organism>
<dbReference type="SUPFAM" id="SSF48452">
    <property type="entry name" value="TPR-like"/>
    <property type="match status" value="3"/>
</dbReference>
<dbReference type="InterPro" id="IPR019734">
    <property type="entry name" value="TPR_rpt"/>
</dbReference>
<dbReference type="SMART" id="SM00028">
    <property type="entry name" value="TPR"/>
    <property type="match status" value="5"/>
</dbReference>
<feature type="non-terminal residue" evidence="3">
    <location>
        <position position="1"/>
    </location>
</feature>
<keyword evidence="2" id="KW-0067">ATP-binding</keyword>
<dbReference type="AlphaFoldDB" id="A0A2P7BAG2"/>
<reference evidence="4" key="1">
    <citation type="submission" date="2017-11" db="EMBL/GenBank/DDBJ databases">
        <authorList>
            <person name="Kuznetsova I."/>
            <person name="Sazanova A."/>
            <person name="Chirak E."/>
            <person name="Safronova V."/>
            <person name="Willems A."/>
        </authorList>
    </citation>
    <scope>NUCLEOTIDE SEQUENCE [LARGE SCALE GENOMIC DNA]</scope>
    <source>
        <strain evidence="4">STM 196</strain>
    </source>
</reference>
<keyword evidence="1" id="KW-0547">Nucleotide-binding</keyword>
<evidence type="ECO:0000256" key="2">
    <source>
        <dbReference type="ARBA" id="ARBA00022840"/>
    </source>
</evidence>
<name>A0A2P7BAG2_9HYPH</name>
<dbReference type="InterPro" id="IPR011990">
    <property type="entry name" value="TPR-like_helical_dom_sf"/>
</dbReference>
<sequence>GYVDSEQLVHLNDLLDLAQPAELHTIYDAMDNAARLDGKRRTTCELVQRLSRREPRLLVVEDVHWADPETLGDLASVSTALGECAALLVVTSRIEGDPIDPAWRRSTGGVPLTRIDLTPLRRDDALSLAATHVDATTRFAQTCVERAGGNPLFLEQLLRTAEDATGNAVPGSIQSVVLARMDMLSPPDRQALQAASVLGQRFQLPELRALIGDDRYVCDELVTRFLLQPEGSGFLIVHALIRDGAYASLLQAGRRGLHAKAADWFAGRDATLHAEHLDQAGDPRAPGAYLFAAEEQARAYRYERARRLVERGLALASTRDDRFALARSHGEILRELGATAEALTAYQQALDAADLEADKCRARTGLAGCLRMLDRYDEAFRLLDDAEAGTAVEGLDLELARIHHLRGNLHFPLGQIDFCQAEHARALEHARRAGSVELEARALGGIGDADYMRGHMRKARDHFSRCVELARDEGLGRIEVANLPMVGHCLIYTCEFDRALEVAGQALQLASRVGHLRAEIIVHNLLADVGQSRSEPDRCEASAHRLIELARQIGSKRFEAHALQHQAEVLRLRGQRADAENMLEESLAIARESGLQFVGPWMLAQMAATTRDPARRARALTECEALLAQGSVGHNYFWSYRYAMQAALEARAWDETERYAQALEDYTRAEPLEWADLWTAWGRAIAAHGRRPTDPSCRAEMLRVRDETMRVGMMGTLRLLDQALNVSC</sequence>
<dbReference type="GO" id="GO:0005737">
    <property type="term" value="C:cytoplasm"/>
    <property type="evidence" value="ECO:0007669"/>
    <property type="project" value="TreeGrafter"/>
</dbReference>
<dbReference type="EMBL" id="PGGO01000024">
    <property type="protein sequence ID" value="PSH63439.1"/>
    <property type="molecule type" value="Genomic_DNA"/>
</dbReference>